<dbReference type="InParanoid" id="A0A2P6NX25"/>
<feature type="region of interest" description="Disordered" evidence="1">
    <location>
        <begin position="1788"/>
        <end position="1825"/>
    </location>
</feature>
<reference evidence="2 3" key="1">
    <citation type="journal article" date="2018" name="Genome Biol. Evol.">
        <title>Multiple Roots of Fruiting Body Formation in Amoebozoa.</title>
        <authorList>
            <person name="Hillmann F."/>
            <person name="Forbes G."/>
            <person name="Novohradska S."/>
            <person name="Ferling I."/>
            <person name="Riege K."/>
            <person name="Groth M."/>
            <person name="Westermann M."/>
            <person name="Marz M."/>
            <person name="Spaller T."/>
            <person name="Winckler T."/>
            <person name="Schaap P."/>
            <person name="Glockner G."/>
        </authorList>
    </citation>
    <scope>NUCLEOTIDE SEQUENCE [LARGE SCALE GENOMIC DNA]</scope>
    <source>
        <strain evidence="2 3">Jena</strain>
    </source>
</reference>
<dbReference type="GO" id="GO:0019902">
    <property type="term" value="F:phosphatase binding"/>
    <property type="evidence" value="ECO:0007669"/>
    <property type="project" value="TreeGrafter"/>
</dbReference>
<name>A0A2P6NX25_9EUKA</name>
<evidence type="ECO:0000313" key="3">
    <source>
        <dbReference type="Proteomes" id="UP000241769"/>
    </source>
</evidence>
<keyword evidence="3" id="KW-1185">Reference proteome</keyword>
<sequence length="1825" mass="218716">MQLVRAAFILDPSHPITLHPAPGQVGTMTLLCPTFDIIDKLENLEKIQLIELFGSYVKRPRRVFGCLIICFDYVFKFGRFSTTSKLASWHNSLPPWNIDLPIEDCQNTIKALFNIVKNNWMNQLESVKQKHTLGYLCGLAGIWKTTMLFILRAYMQALAKEELDKEFKESIHDYVYITFSLGNGDSWEGEEFDNLVVSRIFICFSQGCSWATCNNGTLSARSFGTVEISKEDSTTITAHFKTYIVPIFARTLLPEQFQFFAISNFTTEDIQLPLSSADHTLGICYKLQTINSHPALQDSKVWTLLNHTPIETRTDILERFFEIESANMYKILSSFGEDGKQLVLYSLANVSLSLLEGTRMREKLQDFSFKGCLYLNDGHITILYHMLSPAIKEYRIPFTIHETSNKVHWQDFEKSIYQVQLQQPHTLQRRLTFMNLNKKLWVAFCILLPMVPSSAFQAIQGSSDNNMIEKWFTQAKGVIRGDKFSSPLLLVYITNCKLDRDLACSVLMLSTWLTKTGSTKRNSAWIVKLVEELHHRMRVVDHAPVQPLGLSELIASLSTPKIMRSKSVNRETINPSIFQVEQLSSSQDLDISMDSDAPIRLRRDMTPVSTLSMIGSMNRNLFEEMLASGNSSMMAKRMVVITGIEGSHHRLKQYCTIELERSRNAFDNGKERGATVQKWMNALLFWERSVARTHLYQYREMQMEMAREKHRISTLRRTFKQVQLYTMMRGRRRYRTLVIDRFSRSKLVERLFSAWRAYTKRSLRVPILTPVQTRLIFRWMNGSLDVNMHSLDIHAQHPSDVIERWKPTRVRRLSSAVSELNEWTLYQVMTAWIDRVRRRLDMQNRIQERLIADYFHRLHTDIDKSEDKYNNKQATATQLFLEKWRMYVSLCRRKRDDLHRAKSRDELNLKKRLFKEWRRYASKKQLGVMADEILEMRRREKRISVWRTWVDATRTRASLRALVQLRKRNALSRSFDIWRTYTKTQIVRQEWMERVNPAQFISIQHMFHSWCMITNRKKRHREIEQSAIEERRASEMRRVLESWRWAVEEVKQRERTTEHLVAWRLVAQRRIRQEELVKRCREEKDEKRMLDVIRVWKAYAIQKAQRRLYNHRAALFMNSANAKKVERYLTTWRMYTLKEQKLRRTGEAIEKKRERKVMEEAFSGWRDCTDTQSRRVAEFYQKCGEALERWNKYSVGMRQMKIADEFYTRRCRESVLMRWRYTTHERRAEEMKRVLADTFYSRKSRSRVIHHWKQMITSSRRKELLGERHAEEKRRTFMKRIIIEWSNEARRRTDERNKMKTVRIFFCRKLVRRCLRGWMGVCEGKRESELMVTRFQTTSLYIRAGHCFRAWRHRARFSQLQSQAMWAMREQRERRIKEDCLRGWVHLLNRSKQRDELHRIALSYRERSLVSSSFAIWFKSFHIREYHRRCIERCRQSQRLHLQRMAFEGWKRFCHAQENRRRALAFFCSIKIPKMFTQWRNVTRDIVEQNRKMEQMRERWRLIHLSHWMNIWHQRVQQTRLASQNEERAIAFYYQILKKISLKLSQLREHKYREQKAIIHYEKKETEKAWLMLKKWKLQIDQDNEKADRTRIKIEGLLAIVHHRKLCEAFQQWMRYRREAAEGRRRNNEAMHRRNREAMRLKLCRWKLYCAIRISERRTLSMALSAWRHALQVQLWEDKRMRDRASDILLLWNHLALQRKALRLSCFQVCMNNTNGIDGSKRWREFIASRRDEYQRMVHITQYMDAQKKSRILEAWRLHVSSATALRRAMSFKSQKPVDKGAIRVHINHRTNDHNPRSHLFGEQYTTEASSTSTRRGSECTPREG</sequence>
<organism evidence="2 3">
    <name type="scientific">Planoprotostelium fungivorum</name>
    <dbReference type="NCBI Taxonomy" id="1890364"/>
    <lineage>
        <taxon>Eukaryota</taxon>
        <taxon>Amoebozoa</taxon>
        <taxon>Evosea</taxon>
        <taxon>Variosea</taxon>
        <taxon>Cavosteliida</taxon>
        <taxon>Cavosteliaceae</taxon>
        <taxon>Planoprotostelium</taxon>
    </lineage>
</organism>
<dbReference type="PANTHER" id="PTHR22028">
    <property type="entry name" value="SFI1 SPINDLE BODY DOMAIN-CONTAINING PROTEIN-RELATED"/>
    <property type="match status" value="1"/>
</dbReference>
<accession>A0A2P6NX25</accession>
<feature type="compositionally biased region" description="Polar residues" evidence="1">
    <location>
        <begin position="1804"/>
        <end position="1815"/>
    </location>
</feature>
<gene>
    <name evidence="2" type="ORF">PROFUN_03232</name>
</gene>
<feature type="compositionally biased region" description="Basic and acidic residues" evidence="1">
    <location>
        <begin position="1816"/>
        <end position="1825"/>
    </location>
</feature>
<evidence type="ECO:0000256" key="1">
    <source>
        <dbReference type="SAM" id="MobiDB-lite"/>
    </source>
</evidence>
<comment type="caution">
    <text evidence="2">The sequence shown here is derived from an EMBL/GenBank/DDBJ whole genome shotgun (WGS) entry which is preliminary data.</text>
</comment>
<proteinExistence type="predicted"/>
<dbReference type="InterPro" id="IPR052270">
    <property type="entry name" value="CACF_protein"/>
</dbReference>
<dbReference type="PANTHER" id="PTHR22028:SF9">
    <property type="entry name" value="SFI1 SPINDLE BODY DOMAIN-CONTAINING PROTEIN"/>
    <property type="match status" value="1"/>
</dbReference>
<evidence type="ECO:0000313" key="2">
    <source>
        <dbReference type="EMBL" id="PRP88515.1"/>
    </source>
</evidence>
<dbReference type="Proteomes" id="UP000241769">
    <property type="component" value="Unassembled WGS sequence"/>
</dbReference>
<dbReference type="STRING" id="1890364.A0A2P6NX25"/>
<dbReference type="EMBL" id="MDYQ01000010">
    <property type="protein sequence ID" value="PRP88515.1"/>
    <property type="molecule type" value="Genomic_DNA"/>
</dbReference>
<evidence type="ECO:0008006" key="4">
    <source>
        <dbReference type="Google" id="ProtNLM"/>
    </source>
</evidence>
<protein>
    <recommendedName>
        <fullName evidence="4">Sfi1 spindle body domain-containing protein</fullName>
    </recommendedName>
</protein>